<protein>
    <submittedName>
        <fullName evidence="1">Uncharacterized protein</fullName>
    </submittedName>
</protein>
<dbReference type="OrthoDB" id="9824217at2"/>
<accession>A0A6I6HES1</accession>
<dbReference type="Proteomes" id="UP000425817">
    <property type="component" value="Chromosome"/>
</dbReference>
<evidence type="ECO:0000313" key="1">
    <source>
        <dbReference type="EMBL" id="QGW80598.1"/>
    </source>
</evidence>
<name>A0A6I6HES1_VARPD</name>
<gene>
    <name evidence="1" type="ORF">GOQ09_02860</name>
</gene>
<sequence>MTGFDVSSSERYSGPVLLQATLERGPEGAVELVERRIRVFLDAVDAGFFFPGRRLPSAPAELRVAGTSVQAQLQVEDLPVTALDVLGGMLADCRQHEVLFHAARAVLGQRELDLLRERGVRPAAPEEPPFEVEFPEDMGGNYALLVEIEFAQPVPPEVRQGLLETLALWDALTLAYPNDPDEAVEVSGAQAMFNDPRTIHYHEWIWDKADAEAWDLIVNLCCAWHEKLPIVRLHFE</sequence>
<dbReference type="RefSeq" id="WP_157611798.1">
    <property type="nucleotide sequence ID" value="NZ_CP046622.1"/>
</dbReference>
<dbReference type="EMBL" id="CP046622">
    <property type="protein sequence ID" value="QGW80598.1"/>
    <property type="molecule type" value="Genomic_DNA"/>
</dbReference>
<dbReference type="AlphaFoldDB" id="A0A6I6HES1"/>
<evidence type="ECO:0000313" key="2">
    <source>
        <dbReference type="Proteomes" id="UP000425817"/>
    </source>
</evidence>
<reference evidence="1 2" key="1">
    <citation type="submission" date="2019-12" db="EMBL/GenBank/DDBJ databases">
        <title>Hybrid Genome Assemblies of two High G+C Isolates from Undergraduate Microbiology Courses.</title>
        <authorList>
            <person name="Ne Ville C.J."/>
            <person name="Enright D."/>
            <person name="Hernandez I."/>
            <person name="Dodsworth J."/>
            <person name="Orwin P.M."/>
        </authorList>
    </citation>
    <scope>NUCLEOTIDE SEQUENCE [LARGE SCALE GENOMIC DNA]</scope>
    <source>
        <strain evidence="1 2">CSUSB</strain>
    </source>
</reference>
<organism evidence="1 2">
    <name type="scientific">Variovorax paradoxus</name>
    <dbReference type="NCBI Taxonomy" id="34073"/>
    <lineage>
        <taxon>Bacteria</taxon>
        <taxon>Pseudomonadati</taxon>
        <taxon>Pseudomonadota</taxon>
        <taxon>Betaproteobacteria</taxon>
        <taxon>Burkholderiales</taxon>
        <taxon>Comamonadaceae</taxon>
        <taxon>Variovorax</taxon>
    </lineage>
</organism>
<proteinExistence type="predicted"/>